<evidence type="ECO:0000313" key="3">
    <source>
        <dbReference type="Proteomes" id="UP000838412"/>
    </source>
</evidence>
<organism evidence="2 3">
    <name type="scientific">Branchiostoma lanceolatum</name>
    <name type="common">Common lancelet</name>
    <name type="synonym">Amphioxus lanceolatum</name>
    <dbReference type="NCBI Taxonomy" id="7740"/>
    <lineage>
        <taxon>Eukaryota</taxon>
        <taxon>Metazoa</taxon>
        <taxon>Chordata</taxon>
        <taxon>Cephalochordata</taxon>
        <taxon>Leptocardii</taxon>
        <taxon>Amphioxiformes</taxon>
        <taxon>Branchiostomatidae</taxon>
        <taxon>Branchiostoma</taxon>
    </lineage>
</organism>
<accession>A0A8K0A1F1</accession>
<keyword evidence="3" id="KW-1185">Reference proteome</keyword>
<dbReference type="EMBL" id="OV696691">
    <property type="protein sequence ID" value="CAH1267501.1"/>
    <property type="molecule type" value="Genomic_DNA"/>
</dbReference>
<dbReference type="OrthoDB" id="10015022at2759"/>
<evidence type="ECO:0000313" key="2">
    <source>
        <dbReference type="EMBL" id="CAH1267501.1"/>
    </source>
</evidence>
<protein>
    <submittedName>
        <fullName evidence="2">Hypp3758 protein</fullName>
    </submittedName>
</protein>
<keyword evidence="1" id="KW-0732">Signal</keyword>
<dbReference type="Proteomes" id="UP000838412">
    <property type="component" value="Chromosome 6"/>
</dbReference>
<sequence length="357" mass="40964">MKVFVLVVLAAVYVQADPTPFALQVRDYTALVSTSLRSFRVMAAGEYNDKIKQELRPVIRLKLKNSADRMDAKMQVLFDKWKVTYQENRENDGVLARKLVGFSAKMARAHGEAQNYYQNQIKPLLTDHERRVMRSYWTTMSAQAATMQTSFATFFDANLKPTILQLQAEATAAQTLTDDAAPSLSPFADSVKQYSLLMGQKLREVNFQLRAEYDDKIKDQLSREVRMKVKTLNEKMTERTMTVFKRWTDFFRLHKDSDEDLVRGLSNVDTKLVDAWRKARRFLMENIVPLTNAQERELLRSFQAQAGTLFTTMKAEMDSAFSTMVAPSDRSPASPKMLFLLRISTDHYASMIVPSDD</sequence>
<dbReference type="AlphaFoldDB" id="A0A8K0A1F1"/>
<gene>
    <name evidence="2" type="primary">Hypp3758</name>
    <name evidence="2" type="ORF">BLAG_LOCUS20837</name>
</gene>
<reference evidence="2" key="1">
    <citation type="submission" date="2022-01" db="EMBL/GenBank/DDBJ databases">
        <authorList>
            <person name="Braso-Vives M."/>
        </authorList>
    </citation>
    <scope>NUCLEOTIDE SEQUENCE</scope>
</reference>
<proteinExistence type="predicted"/>
<evidence type="ECO:0000256" key="1">
    <source>
        <dbReference type="SAM" id="SignalP"/>
    </source>
</evidence>
<name>A0A8K0A1F1_BRALA</name>
<feature type="chain" id="PRO_5035465349" evidence="1">
    <location>
        <begin position="17"/>
        <end position="357"/>
    </location>
</feature>
<feature type="signal peptide" evidence="1">
    <location>
        <begin position="1"/>
        <end position="16"/>
    </location>
</feature>